<dbReference type="RefSeq" id="WP_108824516.1">
    <property type="nucleotide sequence ID" value="NZ_CP023004.1"/>
</dbReference>
<organism evidence="1 2">
    <name type="scientific">Ereboglobus luteus</name>
    <dbReference type="NCBI Taxonomy" id="1796921"/>
    <lineage>
        <taxon>Bacteria</taxon>
        <taxon>Pseudomonadati</taxon>
        <taxon>Verrucomicrobiota</taxon>
        <taxon>Opitutia</taxon>
        <taxon>Opitutales</taxon>
        <taxon>Opitutaceae</taxon>
        <taxon>Ereboglobus</taxon>
    </lineage>
</organism>
<sequence length="86" mass="9591">MWLALAALLLVQARIATVDEITIPHAVLRKAEQRLAEHGLRFTFGAIHCDPSGHVVVRDLRLFSNLHPDPVLTANAVRFEITPTRC</sequence>
<name>A0A2U8E1P2_9BACT</name>
<keyword evidence="2" id="KW-1185">Reference proteome</keyword>
<dbReference type="EMBL" id="CP023004">
    <property type="protein sequence ID" value="AWI08706.1"/>
    <property type="molecule type" value="Genomic_DNA"/>
</dbReference>
<reference evidence="1 2" key="1">
    <citation type="journal article" date="2018" name="Syst. Appl. Microbiol.">
        <title>Ereboglobus luteus gen. nov. sp. nov. from cockroach guts, and new insights into the oxygen relationship of the genera Opitutus and Didymococcus (Verrucomicrobia: Opitutaceae).</title>
        <authorList>
            <person name="Tegtmeier D."/>
            <person name="Belitz A."/>
            <person name="Radek R."/>
            <person name="Heimerl T."/>
            <person name="Brune A."/>
        </authorList>
    </citation>
    <scope>NUCLEOTIDE SEQUENCE [LARGE SCALE GENOMIC DNA]</scope>
    <source>
        <strain evidence="1 2">Ho45</strain>
    </source>
</reference>
<proteinExistence type="predicted"/>
<dbReference type="Proteomes" id="UP000244896">
    <property type="component" value="Chromosome"/>
</dbReference>
<protein>
    <submittedName>
        <fullName evidence="1">Uncharacterized protein</fullName>
    </submittedName>
</protein>
<dbReference type="KEGG" id="elut:CKA38_05055"/>
<accession>A0A2U8E1P2</accession>
<gene>
    <name evidence="1" type="ORF">CKA38_05055</name>
</gene>
<dbReference type="AlphaFoldDB" id="A0A2U8E1P2"/>
<evidence type="ECO:0000313" key="1">
    <source>
        <dbReference type="EMBL" id="AWI08706.1"/>
    </source>
</evidence>
<evidence type="ECO:0000313" key="2">
    <source>
        <dbReference type="Proteomes" id="UP000244896"/>
    </source>
</evidence>